<dbReference type="Pfam" id="PF12833">
    <property type="entry name" value="HTH_18"/>
    <property type="match status" value="1"/>
</dbReference>
<evidence type="ECO:0000256" key="2">
    <source>
        <dbReference type="ARBA" id="ARBA00023125"/>
    </source>
</evidence>
<evidence type="ECO:0000256" key="3">
    <source>
        <dbReference type="ARBA" id="ARBA00023163"/>
    </source>
</evidence>
<evidence type="ECO:0000313" key="5">
    <source>
        <dbReference type="EMBL" id="ADZ90128.1"/>
    </source>
</evidence>
<dbReference type="InterPro" id="IPR018062">
    <property type="entry name" value="HTH_AraC-typ_CS"/>
</dbReference>
<dbReference type="PROSITE" id="PS01124">
    <property type="entry name" value="HTH_ARAC_FAMILY_2"/>
    <property type="match status" value="1"/>
</dbReference>
<dbReference type="Pfam" id="PF20240">
    <property type="entry name" value="DUF6597"/>
    <property type="match status" value="1"/>
</dbReference>
<dbReference type="GO" id="GO:0043565">
    <property type="term" value="F:sequence-specific DNA binding"/>
    <property type="evidence" value="ECO:0007669"/>
    <property type="project" value="InterPro"/>
</dbReference>
<dbReference type="eggNOG" id="COG2207">
    <property type="taxonomic scope" value="Bacteria"/>
</dbReference>
<accession>F2K375</accession>
<evidence type="ECO:0000259" key="4">
    <source>
        <dbReference type="PROSITE" id="PS01124"/>
    </source>
</evidence>
<dbReference type="InterPro" id="IPR009057">
    <property type="entry name" value="Homeodomain-like_sf"/>
</dbReference>
<sequence length="270" mass="31244">MDYKTFPPSEALSSFVNFFWTLEVPSQAQPTKQRIVPDGNIELAFILGDDIKRYTSETDYLIQPRSMVLGQTVSPFYIQPTGYVNTFSASFFPYGFSDFISQPIKNLRDKETSIYELFDKDEAEKLERSIVNAQSTQERIEILEAFLFSQLSNQRTIENIVKSTVDTLFSHNGNVAIHEITDSNPSKKRQLERQFLNIVGVSPKQLSKLIRLQTALKLIIDKEESLTDISYQSNYYDQSHFIKDFKEFTGVTPRDFLDEESMALSLRFYR</sequence>
<dbReference type="PANTHER" id="PTHR46796">
    <property type="entry name" value="HTH-TYPE TRANSCRIPTIONAL ACTIVATOR RHAS-RELATED"/>
    <property type="match status" value="1"/>
</dbReference>
<dbReference type="Proteomes" id="UP000001062">
    <property type="component" value="Chromosome"/>
</dbReference>
<keyword evidence="1" id="KW-0805">Transcription regulation</keyword>
<name>F2K375_MARM1</name>
<keyword evidence="6" id="KW-1185">Reference proteome</keyword>
<evidence type="ECO:0000313" key="6">
    <source>
        <dbReference type="Proteomes" id="UP000001062"/>
    </source>
</evidence>
<dbReference type="InterPro" id="IPR046532">
    <property type="entry name" value="DUF6597"/>
</dbReference>
<dbReference type="PATRIC" id="fig|717774.3.peg.888"/>
<dbReference type="HOGENOM" id="CLU_066193_1_0_6"/>
<dbReference type="EMBL" id="CP002583">
    <property type="protein sequence ID" value="ADZ90128.1"/>
    <property type="molecule type" value="Genomic_DNA"/>
</dbReference>
<dbReference type="PROSITE" id="PS00041">
    <property type="entry name" value="HTH_ARAC_FAMILY_1"/>
    <property type="match status" value="1"/>
</dbReference>
<dbReference type="OrthoDB" id="9809338at2"/>
<proteinExistence type="predicted"/>
<gene>
    <name evidence="5" type="ordered locus">Marme_0850</name>
</gene>
<dbReference type="PANTHER" id="PTHR46796:SF13">
    <property type="entry name" value="HTH-TYPE TRANSCRIPTIONAL ACTIVATOR RHAS"/>
    <property type="match status" value="1"/>
</dbReference>
<dbReference type="KEGG" id="mme:Marme_0850"/>
<dbReference type="SMART" id="SM00342">
    <property type="entry name" value="HTH_ARAC"/>
    <property type="match status" value="1"/>
</dbReference>
<dbReference type="STRING" id="717774.Marme_0850"/>
<evidence type="ECO:0000256" key="1">
    <source>
        <dbReference type="ARBA" id="ARBA00023015"/>
    </source>
</evidence>
<feature type="domain" description="HTH araC/xylS-type" evidence="4">
    <location>
        <begin position="159"/>
        <end position="259"/>
    </location>
</feature>
<keyword evidence="3" id="KW-0804">Transcription</keyword>
<dbReference type="GO" id="GO:0003700">
    <property type="term" value="F:DNA-binding transcription factor activity"/>
    <property type="evidence" value="ECO:0007669"/>
    <property type="project" value="InterPro"/>
</dbReference>
<organism evidence="5 6">
    <name type="scientific">Marinomonas mediterranea (strain ATCC 700492 / JCM 21426 / NBRC 103028 / MMB-1)</name>
    <dbReference type="NCBI Taxonomy" id="717774"/>
    <lineage>
        <taxon>Bacteria</taxon>
        <taxon>Pseudomonadati</taxon>
        <taxon>Pseudomonadota</taxon>
        <taxon>Gammaproteobacteria</taxon>
        <taxon>Oceanospirillales</taxon>
        <taxon>Oceanospirillaceae</taxon>
        <taxon>Marinomonas</taxon>
    </lineage>
</organism>
<dbReference type="InterPro" id="IPR050204">
    <property type="entry name" value="AraC_XylS_family_regulators"/>
</dbReference>
<dbReference type="Gene3D" id="1.10.10.60">
    <property type="entry name" value="Homeodomain-like"/>
    <property type="match status" value="1"/>
</dbReference>
<protein>
    <submittedName>
        <fullName evidence="5">Transcriptional regulator, AraC family</fullName>
    </submittedName>
</protein>
<dbReference type="InterPro" id="IPR018060">
    <property type="entry name" value="HTH_AraC"/>
</dbReference>
<dbReference type="SUPFAM" id="SSF46689">
    <property type="entry name" value="Homeodomain-like"/>
    <property type="match status" value="1"/>
</dbReference>
<dbReference type="AlphaFoldDB" id="F2K375"/>
<reference evidence="5 6" key="1">
    <citation type="journal article" date="2012" name="Stand. Genomic Sci.">
        <title>Complete genome sequence of the melanogenic marine bacterium Marinomonas mediterranea type strain (MMB-1(T)).</title>
        <authorList>
            <person name="Lucas-Elio P."/>
            <person name="Goodwin L."/>
            <person name="Woyke T."/>
            <person name="Pitluck S."/>
            <person name="Nolan M."/>
            <person name="Kyrpides N.C."/>
            <person name="Detter J.C."/>
            <person name="Copeland A."/>
            <person name="Teshima H."/>
            <person name="Bruce D."/>
            <person name="Detter C."/>
            <person name="Tapia R."/>
            <person name="Han S."/>
            <person name="Land M.L."/>
            <person name="Ivanova N."/>
            <person name="Mikhailova N."/>
            <person name="Johnston A.W."/>
            <person name="Sanchez-Amat A."/>
        </authorList>
    </citation>
    <scope>NUCLEOTIDE SEQUENCE [LARGE SCALE GENOMIC DNA]</scope>
    <source>
        <strain evidence="6">ATCC 700492 / JCM 21426 / NBRC 103028 / MMB-1</strain>
    </source>
</reference>
<dbReference type="RefSeq" id="WP_013660033.1">
    <property type="nucleotide sequence ID" value="NC_015276.1"/>
</dbReference>
<keyword evidence="2" id="KW-0238">DNA-binding</keyword>